<dbReference type="InterPro" id="IPR004683">
    <property type="entry name" value="T3SS_FlhB-rel"/>
</dbReference>
<evidence type="ECO:0000256" key="1">
    <source>
        <dbReference type="ARBA" id="ARBA00010690"/>
    </source>
</evidence>
<evidence type="ECO:0000313" key="3">
    <source>
        <dbReference type="Proteomes" id="UP000031135"/>
    </source>
</evidence>
<name>A0A0A8H8N1_9BACT</name>
<dbReference type="Proteomes" id="UP000031135">
    <property type="component" value="Chromosome"/>
</dbReference>
<dbReference type="PANTHER" id="PTHR30531:SF12">
    <property type="entry name" value="FLAGELLAR BIOSYNTHETIC PROTEIN FLHB"/>
    <property type="match status" value="1"/>
</dbReference>
<dbReference type="Pfam" id="PF01312">
    <property type="entry name" value="Bac_export_2"/>
    <property type="match status" value="1"/>
</dbReference>
<evidence type="ECO:0000313" key="2">
    <source>
        <dbReference type="EMBL" id="AJC90468.1"/>
    </source>
</evidence>
<dbReference type="NCBIfam" id="TIGR00789">
    <property type="entry name" value="flhB_rel"/>
    <property type="match status" value="1"/>
</dbReference>
<dbReference type="SUPFAM" id="SSF160544">
    <property type="entry name" value="EscU C-terminal domain-like"/>
    <property type="match status" value="1"/>
</dbReference>
<dbReference type="InterPro" id="IPR006135">
    <property type="entry name" value="T3SS_substrate_exporter"/>
</dbReference>
<dbReference type="GO" id="GO:0005886">
    <property type="term" value="C:plasma membrane"/>
    <property type="evidence" value="ECO:0007669"/>
    <property type="project" value="TreeGrafter"/>
</dbReference>
<dbReference type="RefSeq" id="WP_039663276.1">
    <property type="nucleotide sequence ID" value="NZ_CP007772.1"/>
</dbReference>
<dbReference type="OrthoDB" id="5244399at2"/>
<dbReference type="PANTHER" id="PTHR30531">
    <property type="entry name" value="FLAGELLAR BIOSYNTHETIC PROTEIN FLHB"/>
    <property type="match status" value="1"/>
</dbReference>
<dbReference type="AlphaFoldDB" id="A0A0A8H8N1"/>
<reference evidence="2 3" key="1">
    <citation type="journal article" date="2014" name="Genome Biol. Evol.">
        <title>Comparative Genomics of the Campylobacter lari Group.</title>
        <authorList>
            <person name="Miller W.G."/>
            <person name="Yee E."/>
            <person name="Chapman M.H."/>
            <person name="Smith T.P."/>
            <person name="Bono J.L."/>
            <person name="Huynh S."/>
            <person name="Parker C.T."/>
            <person name="Vandamme P."/>
            <person name="Luong K."/>
            <person name="Korlach J."/>
        </authorList>
    </citation>
    <scope>NUCLEOTIDE SEQUENCE [LARGE SCALE GENOMIC DNA]</scope>
    <source>
        <strain evidence="2 3">LMG 24374</strain>
    </source>
</reference>
<protein>
    <submittedName>
        <fullName evidence="2">FlhB C-terminus-related protein</fullName>
    </submittedName>
</protein>
<dbReference type="Gene3D" id="3.40.1690.10">
    <property type="entry name" value="secretion proteins EscU"/>
    <property type="match status" value="1"/>
</dbReference>
<dbReference type="EMBL" id="CP007772">
    <property type="protein sequence ID" value="AJC90468.1"/>
    <property type="molecule type" value="Genomic_DNA"/>
</dbReference>
<gene>
    <name evidence="2" type="primary">flhB2</name>
    <name evidence="2" type="ORF">CSUB8521_0612</name>
</gene>
<dbReference type="InterPro" id="IPR029025">
    <property type="entry name" value="T3SS_substrate_exporter_C"/>
</dbReference>
<comment type="similarity">
    <text evidence="1">Belongs to the type III secretion exporter family.</text>
</comment>
<accession>A0A0A8H8N1</accession>
<dbReference type="HOGENOM" id="CLU_041013_4_2_7"/>
<dbReference type="KEGG" id="csm:CSUB8521_0612"/>
<organism evidence="2 3">
    <name type="scientific">Campylobacter subantarcticus LMG 24374</name>
    <dbReference type="NCBI Taxonomy" id="1388751"/>
    <lineage>
        <taxon>Bacteria</taxon>
        <taxon>Pseudomonadati</taxon>
        <taxon>Campylobacterota</taxon>
        <taxon>Epsilonproteobacteria</taxon>
        <taxon>Campylobacterales</taxon>
        <taxon>Campylobacteraceae</taxon>
        <taxon>Campylobacter</taxon>
    </lineage>
</organism>
<proteinExistence type="inferred from homology"/>
<dbReference type="GO" id="GO:0009306">
    <property type="term" value="P:protein secretion"/>
    <property type="evidence" value="ECO:0007669"/>
    <property type="project" value="InterPro"/>
</dbReference>
<sequence length="96" mass="10545">MAKKTKKAVALGYNKKDQNAPKILANAKGENAAKIISLAKENGIPIKEDKDLVEVLSKLDLGDEIPPNMYKAVAEIFAFLYKVANEDKTKQDPRSS</sequence>